<name>A0AAD7UDY0_9STRA</name>
<dbReference type="GO" id="GO:0016702">
    <property type="term" value="F:oxidoreductase activity, acting on single donors with incorporation of molecular oxygen, incorporation of two atoms of oxygen"/>
    <property type="evidence" value="ECO:0007669"/>
    <property type="project" value="UniProtKB-ARBA"/>
</dbReference>
<dbReference type="PANTHER" id="PTHR28657">
    <property type="entry name" value="INDOLEAMINE 2,3-DIOXYGENASE"/>
    <property type="match status" value="1"/>
</dbReference>
<dbReference type="InterPro" id="IPR037217">
    <property type="entry name" value="Trp/Indoleamine_2_3_dOase-like"/>
</dbReference>
<dbReference type="Pfam" id="PF01231">
    <property type="entry name" value="IDO"/>
    <property type="match status" value="1"/>
</dbReference>
<accession>A0AAD7UDY0</accession>
<keyword evidence="7" id="KW-1185">Reference proteome</keyword>
<feature type="transmembrane region" description="Helical" evidence="5">
    <location>
        <begin position="6"/>
        <end position="25"/>
    </location>
</feature>
<dbReference type="SUPFAM" id="SSF140959">
    <property type="entry name" value="Indolic compounds 2,3-dioxygenase-like"/>
    <property type="match status" value="2"/>
</dbReference>
<dbReference type="Proteomes" id="UP001230188">
    <property type="component" value="Unassembled WGS sequence"/>
</dbReference>
<comment type="similarity">
    <text evidence="1">Belongs to the indoleamine 2,3-dioxygenase family.</text>
</comment>
<keyword evidence="2 4" id="KW-0479">Metal-binding</keyword>
<evidence type="ECO:0000256" key="4">
    <source>
        <dbReference type="PIRSR" id="PIRSR600898-1"/>
    </source>
</evidence>
<dbReference type="GO" id="GO:0020037">
    <property type="term" value="F:heme binding"/>
    <property type="evidence" value="ECO:0007669"/>
    <property type="project" value="InterPro"/>
</dbReference>
<dbReference type="PANTHER" id="PTHR28657:SF5">
    <property type="entry name" value="INDOLEAMINE 2,3-DIOXYGENASE"/>
    <property type="match status" value="1"/>
</dbReference>
<evidence type="ECO:0000256" key="2">
    <source>
        <dbReference type="ARBA" id="ARBA00022723"/>
    </source>
</evidence>
<sequence length="802" mass="89351">MILAWRGVVVLVVVAAAWCLAYLLIPRGRGRGRGGRKGVSPRTERKDGLWEVATRGFLPRAPPLARPVHPDLQFLGDIGDELPCAIVEGRVKDIVLAHRGDFARCPKIFLESSALEQEELECSFSLLCYVACSIRDEDIGPVGPALASCARVLGRQPMLDYAGCVLYNWELRNPTSGISMENVRMLRRFTGLVDEEWFFKTHLVIEAAAAPVVCAIHSYFCGREDLVSVLRRIEDSFSRVVRECLPLMFADDGGGPIVDAYFFFHRLRPFMSEKTFFLQGESRTYPGPSGAMSTLLPVLDAFLGISNTNKDLRSLLRTFEKSMPCEHRDFLHSIRSIRDLVARGGGGDELGERYDRCVDLVLDFRWRHLQMVKRYVVEPGGGGNDVVGTGGTRALDYLHEHISDTEAAKLKRPRDVVVGSDDEKKKMDSLPPLVVGEEGAFWAVDARKGFGPPSSSRQQQQQLGCFDLKLLARVVRAIPTLCVVKGAFRELVDSVDPDLAATELPRSAAALETVRVLVGFIAAAYMRYDDDDDDDAIVKGDAALPPGLAFLVDSVKLDRTKRLCYADLVLASECRVHFLAVPDEDNLWSLFLKTERRTPRVVAAILKAEAEMRRNEDPSCIDALRAGIRAVADVLDPPLTGGEKATMRRLKKFLRSDDLDLACFLYSGSAVLAALWRFLGVPKAARTSHLQLARDTLRTEPKPHRDFVNNRLNLRAFVLARKEAYPVHELAHLEAAYNATLDELLRLCARKHALVSRYLPRVAAHFSTHEFLPDKAAIQRARLSLVLQRRIRSSSSGGRLQQ</sequence>
<keyword evidence="5" id="KW-0812">Transmembrane</keyword>
<keyword evidence="4" id="KW-0349">Heme</keyword>
<dbReference type="GO" id="GO:0046872">
    <property type="term" value="F:metal ion binding"/>
    <property type="evidence" value="ECO:0007669"/>
    <property type="project" value="UniProtKB-KW"/>
</dbReference>
<gene>
    <name evidence="6" type="ORF">CTAYLR_002626</name>
</gene>
<evidence type="ECO:0000256" key="3">
    <source>
        <dbReference type="ARBA" id="ARBA00023004"/>
    </source>
</evidence>
<comment type="caution">
    <text evidence="6">The sequence shown here is derived from an EMBL/GenBank/DDBJ whole genome shotgun (WGS) entry which is preliminary data.</text>
</comment>
<dbReference type="AlphaFoldDB" id="A0AAD7UDY0"/>
<dbReference type="Gene3D" id="1.20.58.480">
    <property type="match status" value="2"/>
</dbReference>
<evidence type="ECO:0000256" key="5">
    <source>
        <dbReference type="SAM" id="Phobius"/>
    </source>
</evidence>
<protein>
    <submittedName>
        <fullName evidence="6">Uncharacterized protein</fullName>
    </submittedName>
</protein>
<dbReference type="InterPro" id="IPR000898">
    <property type="entry name" value="Indolamine_dOase"/>
</dbReference>
<dbReference type="EMBL" id="JAQMWT010000366">
    <property type="protein sequence ID" value="KAJ8602833.1"/>
    <property type="molecule type" value="Genomic_DNA"/>
</dbReference>
<dbReference type="GO" id="GO:0019441">
    <property type="term" value="P:L-tryptophan catabolic process to kynurenine"/>
    <property type="evidence" value="ECO:0007669"/>
    <property type="project" value="InterPro"/>
</dbReference>
<keyword evidence="5" id="KW-0472">Membrane</keyword>
<evidence type="ECO:0000313" key="6">
    <source>
        <dbReference type="EMBL" id="KAJ8602833.1"/>
    </source>
</evidence>
<keyword evidence="5" id="KW-1133">Transmembrane helix</keyword>
<proteinExistence type="inferred from homology"/>
<keyword evidence="3 4" id="KW-0408">Iron</keyword>
<feature type="binding site" description="proximal binding residue" evidence="4">
    <location>
        <position position="368"/>
    </location>
    <ligand>
        <name>heme b</name>
        <dbReference type="ChEBI" id="CHEBI:60344"/>
    </ligand>
    <ligandPart>
        <name>Fe</name>
        <dbReference type="ChEBI" id="CHEBI:18248"/>
    </ligandPart>
</feature>
<reference evidence="6" key="1">
    <citation type="submission" date="2023-01" db="EMBL/GenBank/DDBJ databases">
        <title>Metagenome sequencing of chrysophaentin producing Chrysophaeum taylorii.</title>
        <authorList>
            <person name="Davison J."/>
            <person name="Bewley C."/>
        </authorList>
    </citation>
    <scope>NUCLEOTIDE SEQUENCE</scope>
    <source>
        <strain evidence="6">NIES-1699</strain>
    </source>
</reference>
<organism evidence="6 7">
    <name type="scientific">Chrysophaeum taylorii</name>
    <dbReference type="NCBI Taxonomy" id="2483200"/>
    <lineage>
        <taxon>Eukaryota</taxon>
        <taxon>Sar</taxon>
        <taxon>Stramenopiles</taxon>
        <taxon>Ochrophyta</taxon>
        <taxon>Pelagophyceae</taxon>
        <taxon>Pelagomonadales</taxon>
        <taxon>Pelagomonadaceae</taxon>
        <taxon>Chrysophaeum</taxon>
    </lineage>
</organism>
<evidence type="ECO:0000256" key="1">
    <source>
        <dbReference type="ARBA" id="ARBA00007119"/>
    </source>
</evidence>
<evidence type="ECO:0000313" key="7">
    <source>
        <dbReference type="Proteomes" id="UP001230188"/>
    </source>
</evidence>